<name>A0AAV9N1D3_9EURO</name>
<proteinExistence type="predicted"/>
<evidence type="ECO:0008006" key="4">
    <source>
        <dbReference type="Google" id="ProtNLM"/>
    </source>
</evidence>
<dbReference type="Proteomes" id="UP001358417">
    <property type="component" value="Unassembled WGS sequence"/>
</dbReference>
<gene>
    <name evidence="2" type="ORF">LTR84_006934</name>
</gene>
<feature type="compositionally biased region" description="Basic residues" evidence="1">
    <location>
        <begin position="1"/>
        <end position="10"/>
    </location>
</feature>
<organism evidence="2 3">
    <name type="scientific">Exophiala bonariae</name>
    <dbReference type="NCBI Taxonomy" id="1690606"/>
    <lineage>
        <taxon>Eukaryota</taxon>
        <taxon>Fungi</taxon>
        <taxon>Dikarya</taxon>
        <taxon>Ascomycota</taxon>
        <taxon>Pezizomycotina</taxon>
        <taxon>Eurotiomycetes</taxon>
        <taxon>Chaetothyriomycetidae</taxon>
        <taxon>Chaetothyriales</taxon>
        <taxon>Herpotrichiellaceae</taxon>
        <taxon>Exophiala</taxon>
    </lineage>
</organism>
<sequence length="606" mass="68653">MEVSRSKKPRLGSTGSLSEHNDKPDAVLAEHQTPIGGSDEALDRRRLKKRESDRKCQRISRQRKKSRVAYLENMVDQLKEADASGQVNNLLQQISHLKSERDSFEEKLMAIDHILHPANLSNSARGEAEFELRSICTKAIPETQKEAPTSPFSPIFGDSKKDSPSDPEIFTPPELHAGIVLPRLDPFPEVDIRLQELKTQDEVASTLQVNDFKKSETAFPRPYLGTPYPTVSTQNTSLLSGHSCGCGQANAQKMLHRSIWYYGNITLGGWMKWPSVASAYPNADPYLEDTSVRVVVEGWAAIERRGNVHPIWRLMRRMDESLFKYSENSTMRLSILYGVARLMLAHIDQSNDLYNKLPPYLRDGPKQKTYAYATNFPAWPGIRRALSVNEHQYCSNHFWHRFINSMRLRWPFEFRDCYRYNKSNGSYSLSPTYLELEDDLHTSGVTRDFFDHYPEFRGMIAAVDEIPPSLAIDIPDFSERATASGSLSFFAQNQRPVFPYAMRGQMGPPMAGDGVMNKHEHSCQEIIEQPQSFVQEAGANGEPLPGQDPQLPCLPTGAFSVVEADLMAQDGRPIEGPWLNEEEQLDQILECSTSFHSTFFPGRDFL</sequence>
<evidence type="ECO:0000313" key="3">
    <source>
        <dbReference type="Proteomes" id="UP001358417"/>
    </source>
</evidence>
<dbReference type="RefSeq" id="XP_064702559.1">
    <property type="nucleotide sequence ID" value="XM_064850490.1"/>
</dbReference>
<accession>A0AAV9N1D3</accession>
<dbReference type="PANTHER" id="PTHR37012:SF7">
    <property type="entry name" value="B-ZIP TRANSCRIPTION FACTOR (EUROFUNG)-RELATED"/>
    <property type="match status" value="1"/>
</dbReference>
<dbReference type="EMBL" id="JAVRRD010000027">
    <property type="protein sequence ID" value="KAK5046992.1"/>
    <property type="molecule type" value="Genomic_DNA"/>
</dbReference>
<keyword evidence="3" id="KW-1185">Reference proteome</keyword>
<reference evidence="2 3" key="1">
    <citation type="submission" date="2023-08" db="EMBL/GenBank/DDBJ databases">
        <title>Black Yeasts Isolated from many extreme environments.</title>
        <authorList>
            <person name="Coleine C."/>
            <person name="Stajich J.E."/>
            <person name="Selbmann L."/>
        </authorList>
    </citation>
    <scope>NUCLEOTIDE SEQUENCE [LARGE SCALE GENOMIC DNA]</scope>
    <source>
        <strain evidence="2 3">CCFEE 5792</strain>
    </source>
</reference>
<evidence type="ECO:0000256" key="1">
    <source>
        <dbReference type="SAM" id="MobiDB-lite"/>
    </source>
</evidence>
<evidence type="ECO:0000313" key="2">
    <source>
        <dbReference type="EMBL" id="KAK5046992.1"/>
    </source>
</evidence>
<dbReference type="GeneID" id="89975102"/>
<dbReference type="AlphaFoldDB" id="A0AAV9N1D3"/>
<dbReference type="Pfam" id="PF11905">
    <property type="entry name" value="DUF3425"/>
    <property type="match status" value="1"/>
</dbReference>
<protein>
    <recommendedName>
        <fullName evidence="4">BZIP domain-containing protein</fullName>
    </recommendedName>
</protein>
<dbReference type="InterPro" id="IPR021833">
    <property type="entry name" value="DUF3425"/>
</dbReference>
<feature type="region of interest" description="Disordered" evidence="1">
    <location>
        <begin position="1"/>
        <end position="63"/>
    </location>
</feature>
<comment type="caution">
    <text evidence="2">The sequence shown here is derived from an EMBL/GenBank/DDBJ whole genome shotgun (WGS) entry which is preliminary data.</text>
</comment>
<feature type="region of interest" description="Disordered" evidence="1">
    <location>
        <begin position="143"/>
        <end position="167"/>
    </location>
</feature>
<dbReference type="PANTHER" id="PTHR37012">
    <property type="entry name" value="B-ZIP TRANSCRIPTION FACTOR (EUROFUNG)-RELATED"/>
    <property type="match status" value="1"/>
</dbReference>